<dbReference type="EMBL" id="SWJQ01000613">
    <property type="protein sequence ID" value="TRZ12184.1"/>
    <property type="molecule type" value="Genomic_DNA"/>
</dbReference>
<evidence type="ECO:0000313" key="2">
    <source>
        <dbReference type="Proteomes" id="UP000796761"/>
    </source>
</evidence>
<comment type="caution">
    <text evidence="1">The sequence shown here is derived from an EMBL/GenBank/DDBJ whole genome shotgun (WGS) entry which is preliminary data.</text>
</comment>
<dbReference type="AlphaFoldDB" id="A0A8K1LFK6"/>
<protein>
    <submittedName>
        <fullName evidence="1">Uncharacterized protein</fullName>
    </submittedName>
</protein>
<proteinExistence type="predicted"/>
<gene>
    <name evidence="1" type="ORF">HGM15179_014935</name>
</gene>
<organism evidence="1 2">
    <name type="scientific">Zosterops borbonicus</name>
    <dbReference type="NCBI Taxonomy" id="364589"/>
    <lineage>
        <taxon>Eukaryota</taxon>
        <taxon>Metazoa</taxon>
        <taxon>Chordata</taxon>
        <taxon>Craniata</taxon>
        <taxon>Vertebrata</taxon>
        <taxon>Euteleostomi</taxon>
        <taxon>Archelosauria</taxon>
        <taxon>Archosauria</taxon>
        <taxon>Dinosauria</taxon>
        <taxon>Saurischia</taxon>
        <taxon>Theropoda</taxon>
        <taxon>Coelurosauria</taxon>
        <taxon>Aves</taxon>
        <taxon>Neognathae</taxon>
        <taxon>Neoaves</taxon>
        <taxon>Telluraves</taxon>
        <taxon>Australaves</taxon>
        <taxon>Passeriformes</taxon>
        <taxon>Sylvioidea</taxon>
        <taxon>Zosteropidae</taxon>
        <taxon>Zosterops</taxon>
    </lineage>
</organism>
<reference evidence="1" key="1">
    <citation type="submission" date="2019-04" db="EMBL/GenBank/DDBJ databases">
        <title>Genome assembly of Zosterops borbonicus 15179.</title>
        <authorList>
            <person name="Leroy T."/>
            <person name="Anselmetti Y."/>
            <person name="Tilak M.-K."/>
            <person name="Nabholz B."/>
        </authorList>
    </citation>
    <scope>NUCLEOTIDE SEQUENCE</scope>
    <source>
        <strain evidence="1">HGM_15179</strain>
        <tissue evidence="1">Muscle</tissue>
    </source>
</reference>
<name>A0A8K1LFK6_9PASS</name>
<dbReference type="Proteomes" id="UP000796761">
    <property type="component" value="Unassembled WGS sequence"/>
</dbReference>
<sequence>MEMPPVLPTIQPDDHPCGWLAPGDLGCHELQRVILLFKMSLVPDARRIPCQVCVILLNFRVPWCDMRRGDRPFLPCRVNAPACAFQPWPGAAALQHLQQPMGVAKPQLKQGLQTSVTSPNFTMDLFAEPPPLSEQTDSRYQKLDGDQSSWAHPASALCLTKALMVPATEKNAS</sequence>
<keyword evidence="2" id="KW-1185">Reference proteome</keyword>
<accession>A0A8K1LFK6</accession>
<evidence type="ECO:0000313" key="1">
    <source>
        <dbReference type="EMBL" id="TRZ12184.1"/>
    </source>
</evidence>